<feature type="non-terminal residue" evidence="1">
    <location>
        <position position="115"/>
    </location>
</feature>
<sequence length="115" mass="13209">MASIKTEDVSLDTNTPFVRTYVYPERVPVGNGVSAAESKEAWIKAEQAKEERARIRQMDRERFRIQQEKIKTSQKREWDMKADSEVERDVTGKVPIEKVGFTSNPWANWTAPPPG</sequence>
<dbReference type="AlphaFoldDB" id="A0A2S4PKA0"/>
<organism evidence="1 2">
    <name type="scientific">Erysiphe pulchra</name>
    <dbReference type="NCBI Taxonomy" id="225359"/>
    <lineage>
        <taxon>Eukaryota</taxon>
        <taxon>Fungi</taxon>
        <taxon>Dikarya</taxon>
        <taxon>Ascomycota</taxon>
        <taxon>Pezizomycotina</taxon>
        <taxon>Leotiomycetes</taxon>
        <taxon>Erysiphales</taxon>
        <taxon>Erysiphaceae</taxon>
        <taxon>Erysiphe</taxon>
    </lineage>
</organism>
<comment type="caution">
    <text evidence="1">The sequence shown here is derived from an EMBL/GenBank/DDBJ whole genome shotgun (WGS) entry which is preliminary data.</text>
</comment>
<evidence type="ECO:0000313" key="2">
    <source>
        <dbReference type="Proteomes" id="UP000237438"/>
    </source>
</evidence>
<gene>
    <name evidence="1" type="ORF">EPUL_006343</name>
</gene>
<accession>A0A2S4PKA0</accession>
<name>A0A2S4PKA0_9PEZI</name>
<reference evidence="1 2" key="1">
    <citation type="submission" date="2017-10" db="EMBL/GenBank/DDBJ databases">
        <title>Development of genomic resources for the powdery mildew, Erysiphe pulchra.</title>
        <authorList>
            <person name="Wadl P.A."/>
            <person name="Mack B.M."/>
            <person name="Moore G."/>
            <person name="Beltz S.B."/>
        </authorList>
    </citation>
    <scope>NUCLEOTIDE SEQUENCE [LARGE SCALE GENOMIC DNA]</scope>
    <source>
        <strain evidence="1">Cflorida</strain>
    </source>
</reference>
<protein>
    <submittedName>
        <fullName evidence="1">Uncharacterized protein</fullName>
    </submittedName>
</protein>
<dbReference type="EMBL" id="PEDP01002822">
    <property type="protein sequence ID" value="POS82445.1"/>
    <property type="molecule type" value="Genomic_DNA"/>
</dbReference>
<evidence type="ECO:0000313" key="1">
    <source>
        <dbReference type="EMBL" id="POS82445.1"/>
    </source>
</evidence>
<proteinExistence type="predicted"/>
<dbReference type="OrthoDB" id="10361781at2759"/>
<dbReference type="Proteomes" id="UP000237438">
    <property type="component" value="Unassembled WGS sequence"/>
</dbReference>
<keyword evidence="2" id="KW-1185">Reference proteome</keyword>